<feature type="non-terminal residue" evidence="2">
    <location>
        <position position="1"/>
    </location>
</feature>
<gene>
    <name evidence="2" type="ORF">METZ01_LOCUS398696</name>
</gene>
<sequence length="183" mass="20097">PASTKPARVAEAGLVLPNLRGHALTPLHAKGKQPAVLFFITHDCPVANKMMPEMRRIAKDFSGKAQFTLVYADPELDPKMLAKHQTDFTLAQINSVHDQKHQLVRAVGATVTPEAVVVLANGVIAYRGRINNFYEDFGKPRRVVTQHDLRVALKAVLADQPAPKPRGDCIGCFIPKLSGYKLK</sequence>
<accession>A0A382VH33</accession>
<feature type="domain" description="Alkyl hydroperoxide reductase subunit C/ Thiol specific antioxidant" evidence="1">
    <location>
        <begin position="28"/>
        <end position="126"/>
    </location>
</feature>
<protein>
    <recommendedName>
        <fullName evidence="1">Alkyl hydroperoxide reductase subunit C/ Thiol specific antioxidant domain-containing protein</fullName>
    </recommendedName>
</protein>
<evidence type="ECO:0000259" key="1">
    <source>
        <dbReference type="Pfam" id="PF00578"/>
    </source>
</evidence>
<dbReference type="EMBL" id="UINC01151944">
    <property type="protein sequence ID" value="SVD45842.1"/>
    <property type="molecule type" value="Genomic_DNA"/>
</dbReference>
<dbReference type="InterPro" id="IPR036249">
    <property type="entry name" value="Thioredoxin-like_sf"/>
</dbReference>
<dbReference type="AlphaFoldDB" id="A0A382VH33"/>
<dbReference type="SUPFAM" id="SSF52833">
    <property type="entry name" value="Thioredoxin-like"/>
    <property type="match status" value="1"/>
</dbReference>
<name>A0A382VH33_9ZZZZ</name>
<dbReference type="GO" id="GO:0016209">
    <property type="term" value="F:antioxidant activity"/>
    <property type="evidence" value="ECO:0007669"/>
    <property type="project" value="InterPro"/>
</dbReference>
<proteinExistence type="predicted"/>
<dbReference type="InterPro" id="IPR047262">
    <property type="entry name" value="PRX-like1"/>
</dbReference>
<dbReference type="Gene3D" id="3.40.30.10">
    <property type="entry name" value="Glutaredoxin"/>
    <property type="match status" value="1"/>
</dbReference>
<dbReference type="PANTHER" id="PTHR43640:SF1">
    <property type="entry name" value="THIOREDOXIN-DEPENDENT PEROXIREDOXIN"/>
    <property type="match status" value="1"/>
</dbReference>
<evidence type="ECO:0000313" key="2">
    <source>
        <dbReference type="EMBL" id="SVD45842.1"/>
    </source>
</evidence>
<organism evidence="2">
    <name type="scientific">marine metagenome</name>
    <dbReference type="NCBI Taxonomy" id="408172"/>
    <lineage>
        <taxon>unclassified sequences</taxon>
        <taxon>metagenomes</taxon>
        <taxon>ecological metagenomes</taxon>
    </lineage>
</organism>
<dbReference type="GO" id="GO:0016491">
    <property type="term" value="F:oxidoreductase activity"/>
    <property type="evidence" value="ECO:0007669"/>
    <property type="project" value="InterPro"/>
</dbReference>
<reference evidence="2" key="1">
    <citation type="submission" date="2018-05" db="EMBL/GenBank/DDBJ databases">
        <authorList>
            <person name="Lanie J.A."/>
            <person name="Ng W.-L."/>
            <person name="Kazmierczak K.M."/>
            <person name="Andrzejewski T.M."/>
            <person name="Davidsen T.M."/>
            <person name="Wayne K.J."/>
            <person name="Tettelin H."/>
            <person name="Glass J.I."/>
            <person name="Rusch D."/>
            <person name="Podicherti R."/>
            <person name="Tsui H.-C.T."/>
            <person name="Winkler M.E."/>
        </authorList>
    </citation>
    <scope>NUCLEOTIDE SEQUENCE</scope>
</reference>
<dbReference type="InterPro" id="IPR000866">
    <property type="entry name" value="AhpC/TSA"/>
</dbReference>
<dbReference type="PANTHER" id="PTHR43640">
    <property type="entry name" value="OS07G0260300 PROTEIN"/>
    <property type="match status" value="1"/>
</dbReference>
<dbReference type="Pfam" id="PF00578">
    <property type="entry name" value="AhpC-TSA"/>
    <property type="match status" value="1"/>
</dbReference>